<dbReference type="PROSITE" id="PS50102">
    <property type="entry name" value="RRM"/>
    <property type="match status" value="1"/>
</dbReference>
<keyword evidence="4" id="KW-1185">Reference proteome</keyword>
<keyword evidence="1" id="KW-0694">RNA-binding</keyword>
<dbReference type="EMBL" id="JASCZI010000932">
    <property type="protein sequence ID" value="MED6113841.1"/>
    <property type="molecule type" value="Genomic_DNA"/>
</dbReference>
<reference evidence="3 4" key="1">
    <citation type="journal article" date="2023" name="Plants (Basel)">
        <title>Bridging the Gap: Combining Genomics and Transcriptomics Approaches to Understand Stylosanthes scabra, an Orphan Legume from the Brazilian Caatinga.</title>
        <authorList>
            <person name="Ferreira-Neto J.R.C."/>
            <person name="da Silva M.D."/>
            <person name="Binneck E."/>
            <person name="de Melo N.F."/>
            <person name="da Silva R.H."/>
            <person name="de Melo A.L.T.M."/>
            <person name="Pandolfi V."/>
            <person name="Bustamante F.O."/>
            <person name="Brasileiro-Vidal A.C."/>
            <person name="Benko-Iseppon A.M."/>
        </authorList>
    </citation>
    <scope>NUCLEOTIDE SEQUENCE [LARGE SCALE GENOMIC DNA]</scope>
    <source>
        <tissue evidence="3">Leaves</tissue>
    </source>
</reference>
<accession>A0ABU6QQX5</accession>
<dbReference type="InterPro" id="IPR012677">
    <property type="entry name" value="Nucleotide-bd_a/b_plait_sf"/>
</dbReference>
<gene>
    <name evidence="3" type="ORF">PIB30_074620</name>
</gene>
<comment type="caution">
    <text evidence="3">The sequence shown here is derived from an EMBL/GenBank/DDBJ whole genome shotgun (WGS) entry which is preliminary data.</text>
</comment>
<feature type="domain" description="RRM" evidence="2">
    <location>
        <begin position="56"/>
        <end position="119"/>
    </location>
</feature>
<dbReference type="Proteomes" id="UP001341840">
    <property type="component" value="Unassembled WGS sequence"/>
</dbReference>
<name>A0ABU6QQX5_9FABA</name>
<evidence type="ECO:0000256" key="1">
    <source>
        <dbReference type="PROSITE-ProRule" id="PRU00176"/>
    </source>
</evidence>
<protein>
    <recommendedName>
        <fullName evidence="2">RRM domain-containing protein</fullName>
    </recommendedName>
</protein>
<sequence>MKGVSGALSVECGKHGEVSGFAEGRHKGESGGGFAPGVWRNINRGVNTRTGVEEKTIVFVDNLPANVTKRELYKKLRMKAKGLFAFIRFQRFGGALRLIRRLNGTLWKGGNLFITMSKFKRSDGTNE</sequence>
<dbReference type="InterPro" id="IPR035979">
    <property type="entry name" value="RBD_domain_sf"/>
</dbReference>
<proteinExistence type="predicted"/>
<dbReference type="InterPro" id="IPR000504">
    <property type="entry name" value="RRM_dom"/>
</dbReference>
<dbReference type="CDD" id="cd00590">
    <property type="entry name" value="RRM_SF"/>
    <property type="match status" value="1"/>
</dbReference>
<evidence type="ECO:0000259" key="2">
    <source>
        <dbReference type="PROSITE" id="PS50102"/>
    </source>
</evidence>
<evidence type="ECO:0000313" key="4">
    <source>
        <dbReference type="Proteomes" id="UP001341840"/>
    </source>
</evidence>
<organism evidence="3 4">
    <name type="scientific">Stylosanthes scabra</name>
    <dbReference type="NCBI Taxonomy" id="79078"/>
    <lineage>
        <taxon>Eukaryota</taxon>
        <taxon>Viridiplantae</taxon>
        <taxon>Streptophyta</taxon>
        <taxon>Embryophyta</taxon>
        <taxon>Tracheophyta</taxon>
        <taxon>Spermatophyta</taxon>
        <taxon>Magnoliopsida</taxon>
        <taxon>eudicotyledons</taxon>
        <taxon>Gunneridae</taxon>
        <taxon>Pentapetalae</taxon>
        <taxon>rosids</taxon>
        <taxon>fabids</taxon>
        <taxon>Fabales</taxon>
        <taxon>Fabaceae</taxon>
        <taxon>Papilionoideae</taxon>
        <taxon>50 kb inversion clade</taxon>
        <taxon>dalbergioids sensu lato</taxon>
        <taxon>Dalbergieae</taxon>
        <taxon>Pterocarpus clade</taxon>
        <taxon>Stylosanthes</taxon>
    </lineage>
</organism>
<dbReference type="Gene3D" id="3.30.70.330">
    <property type="match status" value="1"/>
</dbReference>
<dbReference type="SUPFAM" id="SSF54928">
    <property type="entry name" value="RNA-binding domain, RBD"/>
    <property type="match status" value="1"/>
</dbReference>
<evidence type="ECO:0000313" key="3">
    <source>
        <dbReference type="EMBL" id="MED6113841.1"/>
    </source>
</evidence>